<feature type="domain" description="C2H2-type" evidence="11">
    <location>
        <begin position="344"/>
        <end position="371"/>
    </location>
</feature>
<evidence type="ECO:0000313" key="13">
    <source>
        <dbReference type="EnsemblMetazoa" id="Aqu2.1.29223_001"/>
    </source>
</evidence>
<keyword evidence="3" id="KW-0677">Repeat</keyword>
<dbReference type="InterPro" id="IPR036236">
    <property type="entry name" value="Znf_C2H2_sf"/>
</dbReference>
<feature type="compositionally biased region" description="Polar residues" evidence="10">
    <location>
        <begin position="238"/>
        <end position="257"/>
    </location>
</feature>
<keyword evidence="2" id="KW-0479">Metal-binding</keyword>
<evidence type="ECO:0000256" key="6">
    <source>
        <dbReference type="ARBA" id="ARBA00023015"/>
    </source>
</evidence>
<evidence type="ECO:0000313" key="14">
    <source>
        <dbReference type="Proteomes" id="UP000007879"/>
    </source>
</evidence>
<dbReference type="GO" id="GO:0005634">
    <property type="term" value="C:nucleus"/>
    <property type="evidence" value="ECO:0007669"/>
    <property type="project" value="UniProtKB-SubCell"/>
</dbReference>
<dbReference type="PANTHER" id="PTHR16515">
    <property type="entry name" value="PR DOMAIN ZINC FINGER PROTEIN"/>
    <property type="match status" value="1"/>
</dbReference>
<dbReference type="InterPro" id="IPR046341">
    <property type="entry name" value="SET_dom_sf"/>
</dbReference>
<dbReference type="SUPFAM" id="SSF82199">
    <property type="entry name" value="SET domain"/>
    <property type="match status" value="1"/>
</dbReference>
<organism evidence="13">
    <name type="scientific">Amphimedon queenslandica</name>
    <name type="common">Sponge</name>
    <dbReference type="NCBI Taxonomy" id="400682"/>
    <lineage>
        <taxon>Eukaryota</taxon>
        <taxon>Metazoa</taxon>
        <taxon>Porifera</taxon>
        <taxon>Demospongiae</taxon>
        <taxon>Heteroscleromorpha</taxon>
        <taxon>Haplosclerida</taxon>
        <taxon>Niphatidae</taxon>
        <taxon>Amphimedon</taxon>
    </lineage>
</organism>
<sequence length="425" mass="48399">MMSAVRMEDPASSSNTTRTAVIGTFSSQVIAFALFGRVSRLSCAAEESAPSFSDSINQVSKQFPDIPDIFRFGPSTVKFRSVGVFCRQFLNQGAVLGPFTGRKLSVEEVITLKLKSYWEIHQDGKVQYCVDGSDPHYRNWMYFIQYARHQDEQNLMAIQHEERVYFRAVRDIQLGEELLVWYDKYQYDLYMGIPQGFKDSLSAEENSQDDEIEDDSENEEIEVEETDDEDDGLEQEAGRQQHSPFQHTNCQQNTSSPIPIHSTLPGISAVTPFTMYHHTPHPTQPPSIPGIPNVQWLKPHGIGNAPPVLSMPPNWPNFLPLSPTNIGKPSNLDMFERWADGTRWRCQICQRIFTSQGSLRAHARIHTGEKPYQCQFCKRVFTQASTLRSHERLHTGEKPYKCDHCGKAFTQSAGLRSHLKTHSMH</sequence>
<dbReference type="Pfam" id="PF21549">
    <property type="entry name" value="PRDM2_PR"/>
    <property type="match status" value="1"/>
</dbReference>
<keyword evidence="5" id="KW-0862">Zinc</keyword>
<dbReference type="InterPro" id="IPR050331">
    <property type="entry name" value="Zinc_finger"/>
</dbReference>
<dbReference type="AlphaFoldDB" id="A0A1X7UN84"/>
<dbReference type="PROSITE" id="PS50157">
    <property type="entry name" value="ZINC_FINGER_C2H2_2"/>
    <property type="match status" value="3"/>
</dbReference>
<dbReference type="PANTHER" id="PTHR16515:SF49">
    <property type="entry name" value="GASTRULA ZINC FINGER PROTEIN XLCGF49.1-LIKE-RELATED"/>
    <property type="match status" value="1"/>
</dbReference>
<dbReference type="Pfam" id="PF12874">
    <property type="entry name" value="zf-met"/>
    <property type="match status" value="1"/>
</dbReference>
<reference evidence="13" key="2">
    <citation type="submission" date="2017-05" db="UniProtKB">
        <authorList>
            <consortium name="EnsemblMetazoa"/>
        </authorList>
    </citation>
    <scope>IDENTIFICATION</scope>
</reference>
<dbReference type="Gene3D" id="3.30.160.60">
    <property type="entry name" value="Classic Zinc Finger"/>
    <property type="match status" value="3"/>
</dbReference>
<evidence type="ECO:0000256" key="7">
    <source>
        <dbReference type="ARBA" id="ARBA00023163"/>
    </source>
</evidence>
<evidence type="ECO:0000256" key="10">
    <source>
        <dbReference type="SAM" id="MobiDB-lite"/>
    </source>
</evidence>
<keyword evidence="4 9" id="KW-0863">Zinc-finger</keyword>
<dbReference type="InterPro" id="IPR001214">
    <property type="entry name" value="SET_dom"/>
</dbReference>
<dbReference type="KEGG" id="aqu:100636664"/>
<comment type="subcellular location">
    <subcellularLocation>
        <location evidence="1">Nucleus</location>
    </subcellularLocation>
</comment>
<accession>A0A1X7UN84</accession>
<feature type="compositionally biased region" description="Acidic residues" evidence="10">
    <location>
        <begin position="206"/>
        <end position="234"/>
    </location>
</feature>
<dbReference type="SUPFAM" id="SSF57667">
    <property type="entry name" value="beta-beta-alpha zinc fingers"/>
    <property type="match status" value="2"/>
</dbReference>
<dbReference type="eggNOG" id="KOG2461">
    <property type="taxonomic scope" value="Eukaryota"/>
</dbReference>
<feature type="region of interest" description="Disordered" evidence="10">
    <location>
        <begin position="200"/>
        <end position="264"/>
    </location>
</feature>
<reference evidence="14" key="1">
    <citation type="journal article" date="2010" name="Nature">
        <title>The Amphimedon queenslandica genome and the evolution of animal complexity.</title>
        <authorList>
            <person name="Srivastava M."/>
            <person name="Simakov O."/>
            <person name="Chapman J."/>
            <person name="Fahey B."/>
            <person name="Gauthier M.E."/>
            <person name="Mitros T."/>
            <person name="Richards G.S."/>
            <person name="Conaco C."/>
            <person name="Dacre M."/>
            <person name="Hellsten U."/>
            <person name="Larroux C."/>
            <person name="Putnam N.H."/>
            <person name="Stanke M."/>
            <person name="Adamska M."/>
            <person name="Darling A."/>
            <person name="Degnan S.M."/>
            <person name="Oakley T.H."/>
            <person name="Plachetzki D.C."/>
            <person name="Zhai Y."/>
            <person name="Adamski M."/>
            <person name="Calcino A."/>
            <person name="Cummins S.F."/>
            <person name="Goodstein D.M."/>
            <person name="Harris C."/>
            <person name="Jackson D.J."/>
            <person name="Leys S.P."/>
            <person name="Shu S."/>
            <person name="Woodcroft B.J."/>
            <person name="Vervoort M."/>
            <person name="Kosik K.S."/>
            <person name="Manning G."/>
            <person name="Degnan B.M."/>
            <person name="Rokhsar D.S."/>
        </authorList>
    </citation>
    <scope>NUCLEOTIDE SEQUENCE [LARGE SCALE GENOMIC DNA]</scope>
</reference>
<evidence type="ECO:0000259" key="12">
    <source>
        <dbReference type="PROSITE" id="PS50280"/>
    </source>
</evidence>
<name>A0A1X7UN84_AMPQE</name>
<dbReference type="FunFam" id="3.30.160.60:FF:000671">
    <property type="entry name" value="Zinc finger protein 26"/>
    <property type="match status" value="1"/>
</dbReference>
<protein>
    <submittedName>
        <fullName evidence="13">Uncharacterized protein</fullName>
    </submittedName>
</protein>
<dbReference type="PROSITE" id="PS00028">
    <property type="entry name" value="ZINC_FINGER_C2H2_1"/>
    <property type="match status" value="3"/>
</dbReference>
<feature type="domain" description="C2H2-type" evidence="11">
    <location>
        <begin position="372"/>
        <end position="399"/>
    </location>
</feature>
<evidence type="ECO:0000256" key="1">
    <source>
        <dbReference type="ARBA" id="ARBA00004123"/>
    </source>
</evidence>
<evidence type="ECO:0000259" key="11">
    <source>
        <dbReference type="PROSITE" id="PS50157"/>
    </source>
</evidence>
<dbReference type="OrthoDB" id="654211at2759"/>
<dbReference type="SMART" id="SM00355">
    <property type="entry name" value="ZnF_C2H2"/>
    <property type="match status" value="3"/>
</dbReference>
<dbReference type="EnsemblMetazoa" id="XM_003387211.3">
    <property type="protein sequence ID" value="XP_003387259.2"/>
    <property type="gene ID" value="LOC100636664"/>
</dbReference>
<keyword evidence="8" id="KW-0539">Nucleus</keyword>
<evidence type="ECO:0000256" key="5">
    <source>
        <dbReference type="ARBA" id="ARBA00022833"/>
    </source>
</evidence>
<dbReference type="GO" id="GO:0008270">
    <property type="term" value="F:zinc ion binding"/>
    <property type="evidence" value="ECO:0007669"/>
    <property type="project" value="UniProtKB-KW"/>
</dbReference>
<dbReference type="PROSITE" id="PS50280">
    <property type="entry name" value="SET"/>
    <property type="match status" value="1"/>
</dbReference>
<dbReference type="GO" id="GO:0010468">
    <property type="term" value="P:regulation of gene expression"/>
    <property type="evidence" value="ECO:0007669"/>
    <property type="project" value="TreeGrafter"/>
</dbReference>
<proteinExistence type="predicted"/>
<dbReference type="Proteomes" id="UP000007879">
    <property type="component" value="Unassembled WGS sequence"/>
</dbReference>
<keyword evidence="14" id="KW-1185">Reference proteome</keyword>
<dbReference type="Pfam" id="PF00096">
    <property type="entry name" value="zf-C2H2"/>
    <property type="match status" value="2"/>
</dbReference>
<dbReference type="InterPro" id="IPR013087">
    <property type="entry name" value="Znf_C2H2_type"/>
</dbReference>
<feature type="domain" description="SET" evidence="12">
    <location>
        <begin position="65"/>
        <end position="183"/>
    </location>
</feature>
<evidence type="ECO:0000256" key="4">
    <source>
        <dbReference type="ARBA" id="ARBA00022771"/>
    </source>
</evidence>
<feature type="domain" description="C2H2-type" evidence="11">
    <location>
        <begin position="400"/>
        <end position="425"/>
    </location>
</feature>
<evidence type="ECO:0000256" key="8">
    <source>
        <dbReference type="ARBA" id="ARBA00023242"/>
    </source>
</evidence>
<dbReference type="Gene3D" id="2.170.270.10">
    <property type="entry name" value="SET domain"/>
    <property type="match status" value="1"/>
</dbReference>
<gene>
    <name evidence="13" type="primary">100636664</name>
</gene>
<keyword evidence="7" id="KW-0804">Transcription</keyword>
<evidence type="ECO:0000256" key="2">
    <source>
        <dbReference type="ARBA" id="ARBA00022723"/>
    </source>
</evidence>
<dbReference type="STRING" id="400682.A0A1X7UN84"/>
<dbReference type="InParanoid" id="A0A1X7UN84"/>
<evidence type="ECO:0000256" key="9">
    <source>
        <dbReference type="PROSITE-ProRule" id="PRU00042"/>
    </source>
</evidence>
<keyword evidence="6" id="KW-0805">Transcription regulation</keyword>
<dbReference type="EnsemblMetazoa" id="Aqu2.1.29223_001">
    <property type="protein sequence ID" value="Aqu2.1.29223_001"/>
    <property type="gene ID" value="Aqu2.1.29223"/>
</dbReference>
<evidence type="ECO:0000256" key="3">
    <source>
        <dbReference type="ARBA" id="ARBA00022737"/>
    </source>
</evidence>
<dbReference type="FunFam" id="3.30.160.60:FF:000538">
    <property type="entry name" value="zinc finger protein 853"/>
    <property type="match status" value="1"/>
</dbReference>